<sequence>MAILIQQDWTQSIIFCTDCYVDPFGQNDAYFTEQLLRLPNTHWCYLNLYSAPACQETAYRRNQYITFGSFNNFAKTT</sequence>
<protein>
    <submittedName>
        <fullName evidence="1">CAZy families GT41 protein</fullName>
    </submittedName>
</protein>
<dbReference type="Gene3D" id="3.40.50.11380">
    <property type="match status" value="1"/>
</dbReference>
<organism evidence="1">
    <name type="scientific">uncultured Geobacter sp</name>
    <dbReference type="NCBI Taxonomy" id="186741"/>
    <lineage>
        <taxon>Bacteria</taxon>
        <taxon>Pseudomonadati</taxon>
        <taxon>Thermodesulfobacteriota</taxon>
        <taxon>Desulfuromonadia</taxon>
        <taxon>Geobacterales</taxon>
        <taxon>Geobacteraceae</taxon>
        <taxon>Geobacter</taxon>
        <taxon>environmental samples</taxon>
    </lineage>
</organism>
<dbReference type="AlphaFoldDB" id="A0A060BYG7"/>
<reference evidence="1" key="1">
    <citation type="journal article" date="2013" name="Environ. Microbiol.">
        <title>Seasonally variable intestinal metagenomes of the red palm weevil (Rhynchophorus ferrugineus).</title>
        <authorList>
            <person name="Jia S."/>
            <person name="Zhang X."/>
            <person name="Zhang G."/>
            <person name="Yin A."/>
            <person name="Zhang S."/>
            <person name="Li F."/>
            <person name="Wang L."/>
            <person name="Zhao D."/>
            <person name="Yun Q."/>
            <person name="Tala"/>
            <person name="Wang J."/>
            <person name="Sun G."/>
            <person name="Baabdullah M."/>
            <person name="Yu X."/>
            <person name="Hu S."/>
            <person name="Al-Mssallem I.S."/>
            <person name="Yu J."/>
        </authorList>
    </citation>
    <scope>NUCLEOTIDE SEQUENCE</scope>
</reference>
<evidence type="ECO:0000313" key="1">
    <source>
        <dbReference type="EMBL" id="AIA89438.1"/>
    </source>
</evidence>
<proteinExistence type="predicted"/>
<accession>A0A060BYG7</accession>
<dbReference type="EMBL" id="KF122144">
    <property type="protein sequence ID" value="AIA89438.1"/>
    <property type="molecule type" value="Genomic_DNA"/>
</dbReference>
<name>A0A060BYG7_9BACT</name>
<dbReference type="Gene3D" id="3.40.50.2000">
    <property type="entry name" value="Glycogen Phosphorylase B"/>
    <property type="match status" value="1"/>
</dbReference>
<feature type="non-terminal residue" evidence="1">
    <location>
        <position position="77"/>
    </location>
</feature>